<proteinExistence type="predicted"/>
<dbReference type="Proteomes" id="UP000196125">
    <property type="component" value="Unassembled WGS sequence"/>
</dbReference>
<organism evidence="2 3">
    <name type="scientific">Vibrio mangrovi</name>
    <dbReference type="NCBI Taxonomy" id="474394"/>
    <lineage>
        <taxon>Bacteria</taxon>
        <taxon>Pseudomonadati</taxon>
        <taxon>Pseudomonadota</taxon>
        <taxon>Gammaproteobacteria</taxon>
        <taxon>Vibrionales</taxon>
        <taxon>Vibrionaceae</taxon>
        <taxon>Vibrio</taxon>
    </lineage>
</organism>
<protein>
    <submittedName>
        <fullName evidence="2">Toxin-antitoxin biofilm protein TabA</fullName>
    </submittedName>
    <submittedName>
        <fullName evidence="1">YhcH/YjgK/YiaL family protein</fullName>
    </submittedName>
</protein>
<reference evidence="1 4" key="2">
    <citation type="submission" date="2023-11" db="EMBL/GenBank/DDBJ databases">
        <title>Plant-associative lifestyle of Vibrio porteresiae and its evolutionary dynamics.</title>
        <authorList>
            <person name="Rameshkumar N."/>
            <person name="Kirti K."/>
        </authorList>
    </citation>
    <scope>NUCLEOTIDE SEQUENCE [LARGE SCALE GENOMIC DNA]</scope>
    <source>
        <strain evidence="1 4">MSSRF38</strain>
    </source>
</reference>
<dbReference type="Pfam" id="PF04074">
    <property type="entry name" value="DUF386"/>
    <property type="match status" value="1"/>
</dbReference>
<dbReference type="AlphaFoldDB" id="A0A1Y6IUD2"/>
<dbReference type="InterPro" id="IPR004375">
    <property type="entry name" value="NanQ/TabA/YiaL"/>
</dbReference>
<sequence>MFSCHFHASDYRSLLPELFVQAIDYVRSQDLTGIEPGRYSIPDIAEEDAFFVVMEYQTTAESPVGPEFHHKYCDIQFIVQGEERFGWAELSDEQHRQLSLDYHYDDRRDICFFDPQLVEMSYQTMTHDQFYLFAPRTAHMPNLSVAEVSQVRKVVIKLKYPLD</sequence>
<evidence type="ECO:0000313" key="1">
    <source>
        <dbReference type="EMBL" id="MDW6003023.1"/>
    </source>
</evidence>
<keyword evidence="4" id="KW-1185">Reference proteome</keyword>
<reference evidence="2 3" key="1">
    <citation type="submission" date="2017-05" db="EMBL/GenBank/DDBJ databases">
        <authorList>
            <person name="Song R."/>
            <person name="Chenine A.L."/>
            <person name="Ruprecht R.M."/>
        </authorList>
    </citation>
    <scope>NUCLEOTIDE SEQUENCE [LARGE SCALE GENOMIC DNA]</scope>
    <source>
        <strain evidence="2 3">CECT 7927</strain>
    </source>
</reference>
<dbReference type="EMBL" id="FXXI01000004">
    <property type="protein sequence ID" value="SMS01265.1"/>
    <property type="molecule type" value="Genomic_DNA"/>
</dbReference>
<dbReference type="NCBIfam" id="TIGR00022">
    <property type="entry name" value="YhcH/YjgK/YiaL family protein"/>
    <property type="match status" value="1"/>
</dbReference>
<dbReference type="EMBL" id="JAWRCO010000001">
    <property type="protein sequence ID" value="MDW6003023.1"/>
    <property type="molecule type" value="Genomic_DNA"/>
</dbReference>
<dbReference type="InterPro" id="IPR037012">
    <property type="entry name" value="NanQ/TabA/YiaL_sf"/>
</dbReference>
<gene>
    <name evidence="2" type="primary">tabA</name>
    <name evidence="1" type="ORF">SBX37_09185</name>
    <name evidence="2" type="ORF">VIM7927_02547</name>
</gene>
<dbReference type="OrthoDB" id="6196468at2"/>
<dbReference type="SUPFAM" id="SSF51197">
    <property type="entry name" value="Clavaminate synthase-like"/>
    <property type="match status" value="1"/>
</dbReference>
<accession>A0A1Y6IUD2</accession>
<evidence type="ECO:0000313" key="4">
    <source>
        <dbReference type="Proteomes" id="UP001283366"/>
    </source>
</evidence>
<dbReference type="PANTHER" id="PTHR34986">
    <property type="entry name" value="EVOLVED BETA-GALACTOSIDASE SUBUNIT BETA"/>
    <property type="match status" value="1"/>
</dbReference>
<dbReference type="PANTHER" id="PTHR34986:SF1">
    <property type="entry name" value="PROTEIN YIAL"/>
    <property type="match status" value="1"/>
</dbReference>
<dbReference type="Gene3D" id="2.60.120.370">
    <property type="entry name" value="YhcH/YjgK/YiaL"/>
    <property type="match status" value="1"/>
</dbReference>
<name>A0A1Y6IUD2_9VIBR</name>
<evidence type="ECO:0000313" key="2">
    <source>
        <dbReference type="EMBL" id="SMS01265.1"/>
    </source>
</evidence>
<dbReference type="RefSeq" id="WP_087481310.1">
    <property type="nucleotide sequence ID" value="NZ_AP024883.1"/>
</dbReference>
<dbReference type="GO" id="GO:0005829">
    <property type="term" value="C:cytosol"/>
    <property type="evidence" value="ECO:0007669"/>
    <property type="project" value="TreeGrafter"/>
</dbReference>
<dbReference type="Proteomes" id="UP001283366">
    <property type="component" value="Unassembled WGS sequence"/>
</dbReference>
<evidence type="ECO:0000313" key="3">
    <source>
        <dbReference type="Proteomes" id="UP000196125"/>
    </source>
</evidence>